<evidence type="ECO:0000313" key="3">
    <source>
        <dbReference type="EMBL" id="WXB89758.1"/>
    </source>
</evidence>
<dbReference type="RefSeq" id="WP_338788261.1">
    <property type="nucleotide sequence ID" value="NZ_CP147403.1"/>
</dbReference>
<accession>A0ABZ2MWG8</accession>
<evidence type="ECO:0000256" key="1">
    <source>
        <dbReference type="SAM" id="SignalP"/>
    </source>
</evidence>
<reference evidence="3 4" key="1">
    <citation type="submission" date="2024-02" db="EMBL/GenBank/DDBJ databases">
        <title>Seven novel Bacillus-like species.</title>
        <authorList>
            <person name="Liu G."/>
        </authorList>
    </citation>
    <scope>NUCLEOTIDE SEQUENCE [LARGE SCALE GENOMIC DNA]</scope>
    <source>
        <strain evidence="3 4">FJAT-53654</strain>
    </source>
</reference>
<feature type="signal peptide" evidence="1">
    <location>
        <begin position="1"/>
        <end position="27"/>
    </location>
</feature>
<evidence type="ECO:0000259" key="2">
    <source>
        <dbReference type="Pfam" id="PF01471"/>
    </source>
</evidence>
<gene>
    <name evidence="3" type="ORF">WCV66_05850</name>
</gene>
<keyword evidence="1" id="KW-0732">Signal</keyword>
<name>A0ABZ2MWG8_9BACI</name>
<dbReference type="InterPro" id="IPR036366">
    <property type="entry name" value="PGBDSf"/>
</dbReference>
<protein>
    <submittedName>
        <fullName evidence="3">Peptidoglycan-binding protein</fullName>
    </submittedName>
</protein>
<proteinExistence type="predicted"/>
<evidence type="ECO:0000313" key="4">
    <source>
        <dbReference type="Proteomes" id="UP001368328"/>
    </source>
</evidence>
<sequence length="295" mass="32727">MYKKIIISTLLATPLFALNFDPSLTHAATSSAQVNANIDLEYLKKNLGAGMSKSQVKQTLGNEYTKGVNHLNSHESWTYIIGKVGGYEFDNPNNDAVDVDGIKNGKLKYHVSITFDNDILESVYIRYLDRKGKVAEYFKDDSGYLKDNGYKVRKSNSKFIDFGDRGEKVKNIQSQLMSKGFSLDRYGNDGVFGEETEKAVRAFQKQQGILVDGIVGPVTLKKLDITIENNNVAYPGDLVKKGSRGKNVERIQQIVGVTVDGIFGPKTEASVIKYQKNNSLSVDGIVGPITWSKMF</sequence>
<dbReference type="InterPro" id="IPR002477">
    <property type="entry name" value="Peptidoglycan-bd-like"/>
</dbReference>
<feature type="chain" id="PRO_5045152623" evidence="1">
    <location>
        <begin position="28"/>
        <end position="295"/>
    </location>
</feature>
<dbReference type="EMBL" id="CP147403">
    <property type="protein sequence ID" value="WXB89758.1"/>
    <property type="molecule type" value="Genomic_DNA"/>
</dbReference>
<keyword evidence="4" id="KW-1185">Reference proteome</keyword>
<organism evidence="3 4">
    <name type="scientific">Metabacillus rhizosphaerae</name>
    <dbReference type="NCBI Taxonomy" id="3117747"/>
    <lineage>
        <taxon>Bacteria</taxon>
        <taxon>Bacillati</taxon>
        <taxon>Bacillota</taxon>
        <taxon>Bacilli</taxon>
        <taxon>Bacillales</taxon>
        <taxon>Bacillaceae</taxon>
        <taxon>Metabacillus</taxon>
    </lineage>
</organism>
<dbReference type="Proteomes" id="UP001368328">
    <property type="component" value="Chromosome"/>
</dbReference>
<dbReference type="InterPro" id="IPR036365">
    <property type="entry name" value="PGBD-like_sf"/>
</dbReference>
<dbReference type="Gene3D" id="1.10.101.10">
    <property type="entry name" value="PGBD-like superfamily/PGBD"/>
    <property type="match status" value="2"/>
</dbReference>
<feature type="domain" description="Peptidoglycan binding-like" evidence="2">
    <location>
        <begin position="165"/>
        <end position="223"/>
    </location>
</feature>
<dbReference type="Pfam" id="PF01471">
    <property type="entry name" value="PG_binding_1"/>
    <property type="match status" value="2"/>
</dbReference>
<dbReference type="SUPFAM" id="SSF47090">
    <property type="entry name" value="PGBD-like"/>
    <property type="match status" value="2"/>
</dbReference>
<feature type="domain" description="Peptidoglycan binding-like" evidence="2">
    <location>
        <begin position="258"/>
        <end position="294"/>
    </location>
</feature>